<gene>
    <name evidence="2" type="ORF">CWI39_1899p0010</name>
</gene>
<protein>
    <submittedName>
        <fullName evidence="2">Uncharacterized protein</fullName>
    </submittedName>
</protein>
<proteinExistence type="predicted"/>
<accession>A0A4Q9KYP7</accession>
<evidence type="ECO:0000313" key="2">
    <source>
        <dbReference type="EMBL" id="TBT99774.1"/>
    </source>
</evidence>
<dbReference type="Proteomes" id="UP000293045">
    <property type="component" value="Unassembled WGS sequence"/>
</dbReference>
<dbReference type="AlphaFoldDB" id="A0A4Q9KYP7"/>
<name>A0A4Q9KYP7_9MICR</name>
<feature type="chain" id="PRO_5020523779" evidence="1">
    <location>
        <begin position="19"/>
        <end position="474"/>
    </location>
</feature>
<evidence type="ECO:0000313" key="3">
    <source>
        <dbReference type="Proteomes" id="UP000293045"/>
    </source>
</evidence>
<dbReference type="VEuPathDB" id="MicrosporidiaDB:CWI39_1899p0010"/>
<evidence type="ECO:0000256" key="1">
    <source>
        <dbReference type="SAM" id="SignalP"/>
    </source>
</evidence>
<keyword evidence="1" id="KW-0732">Signal</keyword>
<sequence>MLILKIKLLFLLITYTSGSSFFQSFLENNLESKKQKQLLNEFHEFQESQLGKLLKDQYKDNKDFGFVMIYFGESIFLDLCYSGCKLKDITDDISSLLELLRKRSYVEENSQNETLNKVSEWIERLNLVVLPFIFSLDKFEKFTSEYSPDISAQAIRCVTEKLNVIGFLHKFGIFVKECKNHIEMFGLLNVSFNDSLLNITLEKYINHDFHTVKSFQISLDHSDPRAFFVFILYKANIFDKNHVYDSFLKKIYPDTVLKQIIGDALAAEIKTVDGMKEFLPAYIPKIEEIKEKLNAIEKRLKNIESLGWVQSALVNLSLWYWKTLVSILIEQKEVVCNYLDDPDTFFDMIRTLILTKKLEIFLPIFDKFKKTNEEVLDSCLAAIKVFLLKFYKEFFEKKFGKTEEANLLGSIKFLNEEILKLSKNSRFLDLYVSILEIYKENCSTDSKEIIMIFSRTAKEFFLAYIRLYEAILIE</sequence>
<dbReference type="VEuPathDB" id="MicrosporidiaDB:CWI36_1639p0010"/>
<dbReference type="EMBL" id="PIXR01001899">
    <property type="protein sequence ID" value="TBT99774.1"/>
    <property type="molecule type" value="Genomic_DNA"/>
</dbReference>
<feature type="signal peptide" evidence="1">
    <location>
        <begin position="1"/>
        <end position="18"/>
    </location>
</feature>
<organism evidence="2 3">
    <name type="scientific">Hamiltosporidium magnivora</name>
    <dbReference type="NCBI Taxonomy" id="148818"/>
    <lineage>
        <taxon>Eukaryota</taxon>
        <taxon>Fungi</taxon>
        <taxon>Fungi incertae sedis</taxon>
        <taxon>Microsporidia</taxon>
        <taxon>Dubosqiidae</taxon>
        <taxon>Hamiltosporidium</taxon>
    </lineage>
</organism>
<reference evidence="2 3" key="1">
    <citation type="submission" date="2017-12" db="EMBL/GenBank/DDBJ databases">
        <authorList>
            <person name="Pombert J.-F."/>
            <person name="Haag K.L."/>
            <person name="Ebert D."/>
        </authorList>
    </citation>
    <scope>NUCLEOTIDE SEQUENCE [LARGE SCALE GENOMIC DNA]</scope>
    <source>
        <strain evidence="2">IL-BN-2</strain>
    </source>
</reference>
<comment type="caution">
    <text evidence="2">The sequence shown here is derived from an EMBL/GenBank/DDBJ whole genome shotgun (WGS) entry which is preliminary data.</text>
</comment>